<dbReference type="GeneID" id="62695156"/>
<evidence type="ECO:0000256" key="1">
    <source>
        <dbReference type="ARBA" id="ARBA00009437"/>
    </source>
</evidence>
<dbReference type="PANTHER" id="PTHR30126">
    <property type="entry name" value="HTH-TYPE TRANSCRIPTIONAL REGULATOR"/>
    <property type="match status" value="1"/>
</dbReference>
<evidence type="ECO:0000256" key="4">
    <source>
        <dbReference type="ARBA" id="ARBA00023163"/>
    </source>
</evidence>
<dbReference type="AlphaFoldDB" id="A0A494WK23"/>
<comment type="similarity">
    <text evidence="1">Belongs to the LysR transcriptional regulatory family.</text>
</comment>
<keyword evidence="4" id="KW-0804">Transcription</keyword>
<reference evidence="6 7" key="1">
    <citation type="journal article" date="2019" name="Appl. Environ. Microbiol.">
        <title>Clostridium scindens ATCC 35704: integration of nutritional requirements, the complete genome sequence, and global transcriptional responses to bile acids.</title>
        <authorList>
            <person name="Devendran S."/>
            <person name="Shrestha R."/>
            <person name="Alves J.M.P."/>
            <person name="Wolf P.G."/>
            <person name="Ly L."/>
            <person name="Hernandez A.G."/>
            <person name="Mendez-Garcia C."/>
            <person name="Inboden A."/>
            <person name="Wiley J."/>
            <person name="Paul O."/>
            <person name="Allen A."/>
            <person name="Springer E."/>
            <person name="Wright C.L."/>
            <person name="Fields C.J."/>
            <person name="Daniel S.L."/>
            <person name="Ridlon J.M."/>
        </authorList>
    </citation>
    <scope>NUCLEOTIDE SEQUENCE [LARGE SCALE GENOMIC DNA]</scope>
    <source>
        <strain evidence="6 7">ATCC 35704</strain>
    </source>
</reference>
<dbReference type="Proteomes" id="UP000289664">
    <property type="component" value="Chromosome"/>
</dbReference>
<dbReference type="EMBL" id="CP036170">
    <property type="protein sequence ID" value="QBF73558.1"/>
    <property type="molecule type" value="Genomic_DNA"/>
</dbReference>
<evidence type="ECO:0000313" key="7">
    <source>
        <dbReference type="Proteomes" id="UP000289664"/>
    </source>
</evidence>
<keyword evidence="3" id="KW-0238">DNA-binding</keyword>
<dbReference type="Pfam" id="PF03466">
    <property type="entry name" value="LysR_substrate"/>
    <property type="match status" value="1"/>
</dbReference>
<dbReference type="OrthoDB" id="9785745at2"/>
<evidence type="ECO:0000256" key="2">
    <source>
        <dbReference type="ARBA" id="ARBA00023015"/>
    </source>
</evidence>
<protein>
    <submittedName>
        <fullName evidence="6">HTH-type transcriptional activator CmpR</fullName>
    </submittedName>
</protein>
<dbReference type="InterPro" id="IPR000847">
    <property type="entry name" value="LysR_HTH_N"/>
</dbReference>
<dbReference type="Pfam" id="PF00126">
    <property type="entry name" value="HTH_1"/>
    <property type="match status" value="1"/>
</dbReference>
<dbReference type="KEGG" id="csci:HDCHBGLK_00932"/>
<dbReference type="SUPFAM" id="SSF53850">
    <property type="entry name" value="Periplasmic binding protein-like II"/>
    <property type="match status" value="1"/>
</dbReference>
<keyword evidence="2" id="KW-0805">Transcription regulation</keyword>
<evidence type="ECO:0000313" key="6">
    <source>
        <dbReference type="EMBL" id="QBF73558.1"/>
    </source>
</evidence>
<feature type="domain" description="HTH lysR-type" evidence="5">
    <location>
        <begin position="1"/>
        <end position="58"/>
    </location>
</feature>
<dbReference type="InterPro" id="IPR036388">
    <property type="entry name" value="WH-like_DNA-bd_sf"/>
</dbReference>
<name>A0A494WK23_CLOS5</name>
<dbReference type="InterPro" id="IPR005119">
    <property type="entry name" value="LysR_subst-bd"/>
</dbReference>
<evidence type="ECO:0000256" key="3">
    <source>
        <dbReference type="ARBA" id="ARBA00023125"/>
    </source>
</evidence>
<proteinExistence type="inferred from homology"/>
<gene>
    <name evidence="6" type="primary">cmpR_2</name>
    <name evidence="6" type="ORF">HDCHBGLK_00932</name>
</gene>
<dbReference type="GO" id="GO:0000976">
    <property type="term" value="F:transcription cis-regulatory region binding"/>
    <property type="evidence" value="ECO:0007669"/>
    <property type="project" value="TreeGrafter"/>
</dbReference>
<keyword evidence="7" id="KW-1185">Reference proteome</keyword>
<evidence type="ECO:0000259" key="5">
    <source>
        <dbReference type="PROSITE" id="PS50931"/>
    </source>
</evidence>
<dbReference type="PANTHER" id="PTHR30126:SF39">
    <property type="entry name" value="HTH-TYPE TRANSCRIPTIONAL REGULATOR CYSL"/>
    <property type="match status" value="1"/>
</dbReference>
<dbReference type="PRINTS" id="PR00039">
    <property type="entry name" value="HTHLYSR"/>
</dbReference>
<dbReference type="Gene3D" id="3.40.190.10">
    <property type="entry name" value="Periplasmic binding protein-like II"/>
    <property type="match status" value="2"/>
</dbReference>
<dbReference type="GO" id="GO:0003700">
    <property type="term" value="F:DNA-binding transcription factor activity"/>
    <property type="evidence" value="ECO:0007669"/>
    <property type="project" value="InterPro"/>
</dbReference>
<dbReference type="RefSeq" id="WP_009248326.1">
    <property type="nucleotide sequence ID" value="NZ_CP036170.1"/>
</dbReference>
<sequence length="294" mass="33577">MLDNRTITFLTVCKEMNYTRAAEKLNISQPAVSQHIQYMEDYYGVRLFRFIGKKLILTDAGRLLQRSLTAFHNNEIYLKEQLSFINDKKQTLRFGATLTVGDFMIARPLSDFLSKHKGADISVTVANTKELLQKLDSGEIDFAILEGDYPKTLYNHQPYIIDNFIPICGKKYPFAAPPARLSDLIGERLILRESGSGTRMILEHMLIENGISLEDFSNVITIGNMNAIKDMVIAGCGITFLYETAVLKELRSGIIKKLDLADCRIQHEISIVWKRDNLFEDSFKELFEDLFQIC</sequence>
<dbReference type="SUPFAM" id="SSF46785">
    <property type="entry name" value="Winged helix' DNA-binding domain"/>
    <property type="match status" value="1"/>
</dbReference>
<organism evidence="6 7">
    <name type="scientific">Clostridium scindens (strain ATCC 35704 / DSM 5676 / VPI 13733 / 19)</name>
    <dbReference type="NCBI Taxonomy" id="411468"/>
    <lineage>
        <taxon>Bacteria</taxon>
        <taxon>Bacillati</taxon>
        <taxon>Bacillota</taxon>
        <taxon>Clostridia</taxon>
        <taxon>Lachnospirales</taxon>
        <taxon>Lachnospiraceae</taxon>
    </lineage>
</organism>
<dbReference type="InterPro" id="IPR036390">
    <property type="entry name" value="WH_DNA-bd_sf"/>
</dbReference>
<accession>A0A494WK23</accession>
<dbReference type="PROSITE" id="PS50931">
    <property type="entry name" value="HTH_LYSR"/>
    <property type="match status" value="1"/>
</dbReference>
<dbReference type="Gene3D" id="1.10.10.10">
    <property type="entry name" value="Winged helix-like DNA-binding domain superfamily/Winged helix DNA-binding domain"/>
    <property type="match status" value="1"/>
</dbReference>